<dbReference type="Proteomes" id="UP000011991">
    <property type="component" value="Unassembled WGS sequence"/>
</dbReference>
<evidence type="ECO:0000256" key="1">
    <source>
        <dbReference type="SAM" id="MobiDB-lite"/>
    </source>
</evidence>
<gene>
    <name evidence="2" type="ORF">RMSM_07398</name>
</gene>
<feature type="compositionally biased region" description="Polar residues" evidence="1">
    <location>
        <begin position="40"/>
        <end position="63"/>
    </location>
</feature>
<name>M5RJV9_9BACT</name>
<dbReference type="PATRIC" id="fig|1265738.3.peg.7379"/>
<comment type="caution">
    <text evidence="2">The sequence shown here is derived from an EMBL/GenBank/DDBJ whole genome shotgun (WGS) entry which is preliminary data.</text>
</comment>
<organism evidence="2 3">
    <name type="scientific">Rhodopirellula maiorica SM1</name>
    <dbReference type="NCBI Taxonomy" id="1265738"/>
    <lineage>
        <taxon>Bacteria</taxon>
        <taxon>Pseudomonadati</taxon>
        <taxon>Planctomycetota</taxon>
        <taxon>Planctomycetia</taxon>
        <taxon>Pirellulales</taxon>
        <taxon>Pirellulaceae</taxon>
        <taxon>Novipirellula</taxon>
    </lineage>
</organism>
<dbReference type="AlphaFoldDB" id="M5RJV9"/>
<accession>M5RJV9</accession>
<proteinExistence type="predicted"/>
<protein>
    <submittedName>
        <fullName evidence="2">Uncharacterized protein</fullName>
    </submittedName>
</protein>
<feature type="region of interest" description="Disordered" evidence="1">
    <location>
        <begin position="37"/>
        <end position="63"/>
    </location>
</feature>
<keyword evidence="3" id="KW-1185">Reference proteome</keyword>
<evidence type="ECO:0000313" key="3">
    <source>
        <dbReference type="Proteomes" id="UP000011991"/>
    </source>
</evidence>
<evidence type="ECO:0000313" key="2">
    <source>
        <dbReference type="EMBL" id="EMI15662.1"/>
    </source>
</evidence>
<sequence length="63" mass="7356">MFRNFSRFSLVLGQGQRKLRREKRKVAGFHKRFRGHAPTDLTQSLGQRNVIHNVNRSRPSPPS</sequence>
<reference evidence="2 3" key="1">
    <citation type="journal article" date="2013" name="Mar. Genomics">
        <title>Expression of sulfatases in Rhodopirellula baltica and the diversity of sulfatases in the genus Rhodopirellula.</title>
        <authorList>
            <person name="Wegner C.E."/>
            <person name="Richter-Heitmann T."/>
            <person name="Klindworth A."/>
            <person name="Klockow C."/>
            <person name="Richter M."/>
            <person name="Achstetter T."/>
            <person name="Glockner F.O."/>
            <person name="Harder J."/>
        </authorList>
    </citation>
    <scope>NUCLEOTIDE SEQUENCE [LARGE SCALE GENOMIC DNA]</scope>
    <source>
        <strain evidence="2 3">SM1</strain>
    </source>
</reference>
<dbReference type="EMBL" id="ANOG01001057">
    <property type="protein sequence ID" value="EMI15662.1"/>
    <property type="molecule type" value="Genomic_DNA"/>
</dbReference>